<accession>A0A2T0WUM1</accession>
<organism evidence="5 6">
    <name type="scientific">Mongoliibacter ruber</name>
    <dbReference type="NCBI Taxonomy" id="1750599"/>
    <lineage>
        <taxon>Bacteria</taxon>
        <taxon>Pseudomonadati</taxon>
        <taxon>Bacteroidota</taxon>
        <taxon>Cytophagia</taxon>
        <taxon>Cytophagales</taxon>
        <taxon>Cyclobacteriaceae</taxon>
        <taxon>Mongoliibacter</taxon>
    </lineage>
</organism>
<dbReference type="OrthoDB" id="867148at2"/>
<dbReference type="PANTHER" id="PTHR30146:SF109">
    <property type="entry name" value="HTH-TYPE TRANSCRIPTIONAL REGULATOR GALS"/>
    <property type="match status" value="1"/>
</dbReference>
<evidence type="ECO:0000256" key="1">
    <source>
        <dbReference type="ARBA" id="ARBA00023015"/>
    </source>
</evidence>
<dbReference type="PROSITE" id="PS50932">
    <property type="entry name" value="HTH_LACI_2"/>
    <property type="match status" value="1"/>
</dbReference>
<keyword evidence="2" id="KW-0238">DNA-binding</keyword>
<dbReference type="AlphaFoldDB" id="A0A2T0WUM1"/>
<dbReference type="InterPro" id="IPR010982">
    <property type="entry name" value="Lambda_DNA-bd_dom_sf"/>
</dbReference>
<dbReference type="SUPFAM" id="SSF53822">
    <property type="entry name" value="Periplasmic binding protein-like I"/>
    <property type="match status" value="1"/>
</dbReference>
<proteinExistence type="predicted"/>
<keyword evidence="1" id="KW-0805">Transcription regulation</keyword>
<dbReference type="GO" id="GO:0003700">
    <property type="term" value="F:DNA-binding transcription factor activity"/>
    <property type="evidence" value="ECO:0007669"/>
    <property type="project" value="TreeGrafter"/>
</dbReference>
<dbReference type="SMART" id="SM00354">
    <property type="entry name" value="HTH_LACI"/>
    <property type="match status" value="1"/>
</dbReference>
<dbReference type="EMBL" id="PVTR01000001">
    <property type="protein sequence ID" value="PRY90402.1"/>
    <property type="molecule type" value="Genomic_DNA"/>
</dbReference>
<dbReference type="InterPro" id="IPR028082">
    <property type="entry name" value="Peripla_BP_I"/>
</dbReference>
<evidence type="ECO:0000259" key="4">
    <source>
        <dbReference type="PROSITE" id="PS50932"/>
    </source>
</evidence>
<evidence type="ECO:0000313" key="6">
    <source>
        <dbReference type="Proteomes" id="UP000238157"/>
    </source>
</evidence>
<protein>
    <submittedName>
        <fullName evidence="5">LacI family transcriptional regulator</fullName>
    </submittedName>
</protein>
<dbReference type="Pfam" id="PF00356">
    <property type="entry name" value="LacI"/>
    <property type="match status" value="1"/>
</dbReference>
<dbReference type="Proteomes" id="UP000238157">
    <property type="component" value="Unassembled WGS sequence"/>
</dbReference>
<name>A0A2T0WUM1_9BACT</name>
<feature type="domain" description="HTH lacI-type" evidence="4">
    <location>
        <begin position="4"/>
        <end position="58"/>
    </location>
</feature>
<dbReference type="Pfam" id="PF00532">
    <property type="entry name" value="Peripla_BP_1"/>
    <property type="match status" value="1"/>
</dbReference>
<evidence type="ECO:0000256" key="2">
    <source>
        <dbReference type="ARBA" id="ARBA00023125"/>
    </source>
</evidence>
<keyword evidence="6" id="KW-1185">Reference proteome</keyword>
<dbReference type="GO" id="GO:0000976">
    <property type="term" value="F:transcription cis-regulatory region binding"/>
    <property type="evidence" value="ECO:0007669"/>
    <property type="project" value="TreeGrafter"/>
</dbReference>
<dbReference type="InterPro" id="IPR001761">
    <property type="entry name" value="Peripla_BP/Lac1_sug-bd_dom"/>
</dbReference>
<evidence type="ECO:0000313" key="5">
    <source>
        <dbReference type="EMBL" id="PRY90402.1"/>
    </source>
</evidence>
<dbReference type="SUPFAM" id="SSF47413">
    <property type="entry name" value="lambda repressor-like DNA-binding domains"/>
    <property type="match status" value="1"/>
</dbReference>
<dbReference type="PANTHER" id="PTHR30146">
    <property type="entry name" value="LACI-RELATED TRANSCRIPTIONAL REPRESSOR"/>
    <property type="match status" value="1"/>
</dbReference>
<reference evidence="5 6" key="1">
    <citation type="submission" date="2018-03" db="EMBL/GenBank/DDBJ databases">
        <title>Genomic Encyclopedia of Archaeal and Bacterial Type Strains, Phase II (KMG-II): from individual species to whole genera.</title>
        <authorList>
            <person name="Goeker M."/>
        </authorList>
    </citation>
    <scope>NUCLEOTIDE SEQUENCE [LARGE SCALE GENOMIC DNA]</scope>
    <source>
        <strain evidence="5 6">DSM 27929</strain>
    </source>
</reference>
<dbReference type="InterPro" id="IPR000843">
    <property type="entry name" value="HTH_LacI"/>
</dbReference>
<gene>
    <name evidence="5" type="ORF">CLW00_10161</name>
</gene>
<comment type="caution">
    <text evidence="5">The sequence shown here is derived from an EMBL/GenBank/DDBJ whole genome shotgun (WGS) entry which is preliminary data.</text>
</comment>
<dbReference type="CDD" id="cd06267">
    <property type="entry name" value="PBP1_LacI_sugar_binding-like"/>
    <property type="match status" value="1"/>
</dbReference>
<keyword evidence="3" id="KW-0804">Transcription</keyword>
<dbReference type="RefSeq" id="WP_106131660.1">
    <property type="nucleotide sequence ID" value="NZ_PVTR01000001.1"/>
</dbReference>
<dbReference type="Gene3D" id="3.40.50.2300">
    <property type="match status" value="2"/>
</dbReference>
<evidence type="ECO:0000256" key="3">
    <source>
        <dbReference type="ARBA" id="ARBA00023163"/>
    </source>
</evidence>
<dbReference type="Gene3D" id="1.10.260.40">
    <property type="entry name" value="lambda repressor-like DNA-binding domains"/>
    <property type="match status" value="1"/>
</dbReference>
<sequence length="341" mass="38441">MTKVNIKYLAAQLNMAPSTVSRALNDSYEISPATKQKVLALAKELNYQPNPYARSLRAHSSKTIGVIIPERINNFFAQVIDGLESVTQEFGYHLLVYNSHEDVEQEKKIVSYLLGGRVDAIVMSVSSQTSSTDHLTQVQSQGIPIIFFDRIAHDIPTTKFITNDFESGYEGTKHLIEQGCAKIFFLLLSKEVTIGKERLKGYLKAVNDAGLDFSEDWIVSCSQDEQRNLEFFKKFLFPLDRPDGILSSVEKLAITAYHAIMQTRLSIPKDIKLVSFSNMKIADLLNPPMTTISQPAHEIGLQCGNLLMKRLQKRNQQNFQNELKVIPSSLHVRKSSLANYK</sequence>
<dbReference type="CDD" id="cd01392">
    <property type="entry name" value="HTH_LacI"/>
    <property type="match status" value="1"/>
</dbReference>